<dbReference type="Pfam" id="PF14067">
    <property type="entry name" value="LssY_C"/>
    <property type="match status" value="1"/>
</dbReference>
<reference evidence="3" key="1">
    <citation type="submission" date="2016-01" db="EMBL/GenBank/DDBJ databases">
        <authorList>
            <person name="Peeters C."/>
        </authorList>
    </citation>
    <scope>NUCLEOTIDE SEQUENCE</scope>
    <source>
        <strain evidence="3">LMG 29321</strain>
    </source>
</reference>
<evidence type="ECO:0000256" key="1">
    <source>
        <dbReference type="SAM" id="SignalP"/>
    </source>
</evidence>
<dbReference type="InterPro" id="IPR025902">
    <property type="entry name" value="LssY-like-C_dom"/>
</dbReference>
<dbReference type="EMBL" id="FCOX02000003">
    <property type="protein sequence ID" value="SAK49988.1"/>
    <property type="molecule type" value="Genomic_DNA"/>
</dbReference>
<protein>
    <recommendedName>
        <fullName evidence="2">LssY-like C-terminal domain-containing protein</fullName>
    </recommendedName>
</protein>
<dbReference type="AlphaFoldDB" id="A0A157ZWS4"/>
<feature type="domain" description="LssY-like C-terminal" evidence="2">
    <location>
        <begin position="262"/>
        <end position="372"/>
    </location>
</feature>
<dbReference type="Proteomes" id="UP000071859">
    <property type="component" value="Unassembled WGS sequence"/>
</dbReference>
<gene>
    <name evidence="3" type="ORF">AWB78_01048</name>
</gene>
<evidence type="ECO:0000313" key="4">
    <source>
        <dbReference type="Proteomes" id="UP000071859"/>
    </source>
</evidence>
<comment type="caution">
    <text evidence="3">The sequence shown here is derived from an EMBL/GenBank/DDBJ whole genome shotgun (WGS) entry which is preliminary data.</text>
</comment>
<name>A0A157ZWS4_9BURK</name>
<feature type="chain" id="PRO_5007619975" description="LssY-like C-terminal domain-containing protein" evidence="1">
    <location>
        <begin position="27"/>
        <end position="414"/>
    </location>
</feature>
<feature type="signal peptide" evidence="1">
    <location>
        <begin position="1"/>
        <end position="26"/>
    </location>
</feature>
<keyword evidence="4" id="KW-1185">Reference proteome</keyword>
<evidence type="ECO:0000313" key="3">
    <source>
        <dbReference type="EMBL" id="SAK49988.1"/>
    </source>
</evidence>
<dbReference type="OrthoDB" id="3725455at2"/>
<organism evidence="3 4">
    <name type="scientific">Caballeronia calidae</name>
    <dbReference type="NCBI Taxonomy" id="1777139"/>
    <lineage>
        <taxon>Bacteria</taxon>
        <taxon>Pseudomonadati</taxon>
        <taxon>Pseudomonadota</taxon>
        <taxon>Betaproteobacteria</taxon>
        <taxon>Burkholderiales</taxon>
        <taxon>Burkholderiaceae</taxon>
        <taxon>Caballeronia</taxon>
    </lineage>
</organism>
<keyword evidence="1" id="KW-0732">Signal</keyword>
<evidence type="ECO:0000259" key="2">
    <source>
        <dbReference type="Pfam" id="PF14067"/>
    </source>
</evidence>
<dbReference type="PROSITE" id="PS51257">
    <property type="entry name" value="PROKAR_LIPOPROTEIN"/>
    <property type="match status" value="1"/>
</dbReference>
<accession>A0A157ZWS4</accession>
<sequence length="414" mass="45397">MNRRRWLRHGLGFLCFALIFAVASCATWQTPTNTDDSDIRARAVTETGRGVKVSAAVLSAADSKRMFGADLNAAHVQPVWIEITNGTTQPLRLLRSGTDPKYFSPREVAWSMHTLLDGSTNARIDDHFDNLGFKNPIPPGATHTGMLFTNEDRGTKLCNIDLFADRTLIPFSLFLPVPDAGDPRFEDTFFHYPEAEVTDYDDLSSLRAALERMPCCATDASGAGQGDPLNGVFIGSLDNLGAAAVRRGYHGIKRESDLAQRLYGRAPDFVLRKQASADAPSTWIRAWLAPIRFRHQAVFVAQIGRPVAGRFALKRQAGVTLQADVDEARNLLLQDLTYSGGLESVGFVYGVGPAPLSQPRTTLDGAPYHTDGLRAVLFFATRPLSLSDIQFVDWVPYLQPDSAGNVETRSDGRN</sequence>
<proteinExistence type="predicted"/>